<feature type="compositionally biased region" description="Acidic residues" evidence="1">
    <location>
        <begin position="319"/>
        <end position="329"/>
    </location>
</feature>
<name>A0A1Y6CR48_9BACT</name>
<gene>
    <name evidence="2" type="ORF">SAMN06296036_12539</name>
</gene>
<dbReference type="OrthoDB" id="10004603at2"/>
<keyword evidence="3" id="KW-1185">Reference proteome</keyword>
<dbReference type="STRING" id="1513793.SAMN06296036_12539"/>
<dbReference type="Proteomes" id="UP000192907">
    <property type="component" value="Unassembled WGS sequence"/>
</dbReference>
<dbReference type="RefSeq" id="WP_132324033.1">
    <property type="nucleotide sequence ID" value="NZ_FWZT01000025.1"/>
</dbReference>
<evidence type="ECO:0000256" key="1">
    <source>
        <dbReference type="SAM" id="MobiDB-lite"/>
    </source>
</evidence>
<sequence length="569" mass="62406">MTQPWHGFRILIALGVALLCQSLQANGGLVPAIRNVGVIPVQWQSSPSMISPLAKFKALSETAFSPIVRSAKRFQQINDTIVENNWATPNGRKLLVDEFELDGYLSLNVDEQSDLVIMTVRLLSPQLNNYLVESERILKSWILTQSERQLQLRLKKLVFRLLNRYPIDVFVTSVQGSFITLSGGKNQNLFEGDELQFYDVQITQIHPANGAWLNYDYKYLGRAKVIDSKDYSAIARLTSLAFEGAIKNSSSAKITHINSRRLFAQMDEESPPLPISNQARIADLKAPTKIPSPEDQIIVALKPDPTPPPAAQEPPAPPEETETEDDEPPMEPTPEPVDDGPGFLANVHNFFQNQFSSFHAIAGLNLWSATGTSSSSAKFPFWLVNHLEAWGHIPVEKGHELRLGSSLGFGETGDGGFFGLGLSAEYTVQSPQPGLVFQEVDGIAYGALVELETTQASGSSYGGYDALILGGLIKAYGRHHLVESSQTIEGELAMKLKLLAFGQAGLSGTTASISGAFGYELQALAILKDQPDDWEWGGLFRYESTDFTVDSGSLTYGHLFLGGMARLRF</sequence>
<feature type="compositionally biased region" description="Pro residues" evidence="1">
    <location>
        <begin position="304"/>
        <end position="318"/>
    </location>
</feature>
<feature type="region of interest" description="Disordered" evidence="1">
    <location>
        <begin position="299"/>
        <end position="338"/>
    </location>
</feature>
<organism evidence="2 3">
    <name type="scientific">Pseudobacteriovorax antillogorgiicola</name>
    <dbReference type="NCBI Taxonomy" id="1513793"/>
    <lineage>
        <taxon>Bacteria</taxon>
        <taxon>Pseudomonadati</taxon>
        <taxon>Bdellovibrionota</taxon>
        <taxon>Oligoflexia</taxon>
        <taxon>Oligoflexales</taxon>
        <taxon>Pseudobacteriovoracaceae</taxon>
        <taxon>Pseudobacteriovorax</taxon>
    </lineage>
</organism>
<dbReference type="EMBL" id="FWZT01000025">
    <property type="protein sequence ID" value="SMF69681.1"/>
    <property type="molecule type" value="Genomic_DNA"/>
</dbReference>
<reference evidence="3" key="1">
    <citation type="submission" date="2017-04" db="EMBL/GenBank/DDBJ databases">
        <authorList>
            <person name="Varghese N."/>
            <person name="Submissions S."/>
        </authorList>
    </citation>
    <scope>NUCLEOTIDE SEQUENCE [LARGE SCALE GENOMIC DNA]</scope>
    <source>
        <strain evidence="3">RKEM611</strain>
    </source>
</reference>
<dbReference type="AlphaFoldDB" id="A0A1Y6CR48"/>
<accession>A0A1Y6CR48</accession>
<protein>
    <submittedName>
        <fullName evidence="2">Uncharacterized protein</fullName>
    </submittedName>
</protein>
<proteinExistence type="predicted"/>
<evidence type="ECO:0000313" key="2">
    <source>
        <dbReference type="EMBL" id="SMF69681.1"/>
    </source>
</evidence>
<evidence type="ECO:0000313" key="3">
    <source>
        <dbReference type="Proteomes" id="UP000192907"/>
    </source>
</evidence>